<organism evidence="2 3">
    <name type="scientific">Mucilaginibacter aquatilis</name>
    <dbReference type="NCBI Taxonomy" id="1517760"/>
    <lineage>
        <taxon>Bacteria</taxon>
        <taxon>Pseudomonadati</taxon>
        <taxon>Bacteroidota</taxon>
        <taxon>Sphingobacteriia</taxon>
        <taxon>Sphingobacteriales</taxon>
        <taxon>Sphingobacteriaceae</taxon>
        <taxon>Mucilaginibacter</taxon>
    </lineage>
</organism>
<dbReference type="PANTHER" id="PTHR39624">
    <property type="entry name" value="PROTEIN INVOLVED IN RIMO-MEDIATED BETA-METHYLTHIOLATION OF RIBOSOMAL PROTEIN S12 YCAO"/>
    <property type="match status" value="1"/>
</dbReference>
<evidence type="ECO:0000313" key="2">
    <source>
        <dbReference type="EMBL" id="MVN91178.1"/>
    </source>
</evidence>
<protein>
    <submittedName>
        <fullName evidence="2">OsmC family peroxiredoxin</fullName>
    </submittedName>
</protein>
<dbReference type="OrthoDB" id="9791538at2"/>
<dbReference type="InterPro" id="IPR036102">
    <property type="entry name" value="OsmC/Ohrsf"/>
</dbReference>
<keyword evidence="1" id="KW-0472">Membrane</keyword>
<dbReference type="PANTHER" id="PTHR39624:SF2">
    <property type="entry name" value="OSMC-LIKE PROTEIN"/>
    <property type="match status" value="1"/>
</dbReference>
<dbReference type="Pfam" id="PF02566">
    <property type="entry name" value="OsmC"/>
    <property type="match status" value="1"/>
</dbReference>
<feature type="transmembrane region" description="Helical" evidence="1">
    <location>
        <begin position="51"/>
        <end position="70"/>
    </location>
</feature>
<comment type="caution">
    <text evidence="2">The sequence shown here is derived from an EMBL/GenBank/DDBJ whole genome shotgun (WGS) entry which is preliminary data.</text>
</comment>
<keyword evidence="1" id="KW-0812">Transmembrane</keyword>
<reference evidence="2 3" key="1">
    <citation type="submission" date="2019-12" db="EMBL/GenBank/DDBJ databases">
        <title>Mucilaginibacter sp. HME9299 genome sequencing and assembly.</title>
        <authorList>
            <person name="Kang H."/>
            <person name="Kim H."/>
            <person name="Joh K."/>
        </authorList>
    </citation>
    <scope>NUCLEOTIDE SEQUENCE [LARGE SCALE GENOMIC DNA]</scope>
    <source>
        <strain evidence="2 3">HME9299</strain>
    </source>
</reference>
<sequence length="137" mass="14868">MSNQEDKKPIAQGRASIARAHYQTVATSGNHAIVADEPADLGGTDTGMTPFGLLLSSLGTCTAITLRMYIDRKMWIVDEINIDLEIFAVPDGHCIEIAISFKGDLTAEQTERLLDIADKCPVHKLLAGNVKMESRLA</sequence>
<dbReference type="InterPro" id="IPR003718">
    <property type="entry name" value="OsmC/Ohr_fam"/>
</dbReference>
<name>A0A6I4IB64_9SPHI</name>
<keyword evidence="1" id="KW-1133">Transmembrane helix</keyword>
<proteinExistence type="predicted"/>
<dbReference type="Proteomes" id="UP000434850">
    <property type="component" value="Unassembled WGS sequence"/>
</dbReference>
<dbReference type="Gene3D" id="3.30.300.20">
    <property type="match status" value="1"/>
</dbReference>
<evidence type="ECO:0000313" key="3">
    <source>
        <dbReference type="Proteomes" id="UP000434850"/>
    </source>
</evidence>
<gene>
    <name evidence="2" type="ORF">GO816_08595</name>
</gene>
<keyword evidence="3" id="KW-1185">Reference proteome</keyword>
<dbReference type="InterPro" id="IPR015946">
    <property type="entry name" value="KH_dom-like_a/b"/>
</dbReference>
<evidence type="ECO:0000256" key="1">
    <source>
        <dbReference type="SAM" id="Phobius"/>
    </source>
</evidence>
<dbReference type="RefSeq" id="WP_157541252.1">
    <property type="nucleotide sequence ID" value="NZ_WQLA01000003.1"/>
</dbReference>
<dbReference type="SUPFAM" id="SSF82784">
    <property type="entry name" value="OsmC-like"/>
    <property type="match status" value="1"/>
</dbReference>
<dbReference type="AlphaFoldDB" id="A0A6I4IB64"/>
<dbReference type="EMBL" id="WQLA01000003">
    <property type="protein sequence ID" value="MVN91178.1"/>
    <property type="molecule type" value="Genomic_DNA"/>
</dbReference>
<accession>A0A6I4IB64</accession>